<proteinExistence type="predicted"/>
<evidence type="ECO:0000313" key="9">
    <source>
        <dbReference type="Proteomes" id="UP001159042"/>
    </source>
</evidence>
<dbReference type="GO" id="GO:0005929">
    <property type="term" value="C:cilium"/>
    <property type="evidence" value="ECO:0007669"/>
    <property type="project" value="TreeGrafter"/>
</dbReference>
<accession>A0AAV8W6L9</accession>
<comment type="subcellular location">
    <subcellularLocation>
        <location evidence="1">Cytoplasm</location>
    </subcellularLocation>
</comment>
<dbReference type="InterPro" id="IPR039151">
    <property type="entry name" value="INTU"/>
</dbReference>
<dbReference type="Pfam" id="PF19032">
    <property type="entry name" value="Intu_longin_2"/>
    <property type="match status" value="1"/>
</dbReference>
<dbReference type="AlphaFoldDB" id="A0AAV8W6L9"/>
<evidence type="ECO:0000256" key="1">
    <source>
        <dbReference type="ARBA" id="ARBA00004496"/>
    </source>
</evidence>
<gene>
    <name evidence="8" type="ORF">NQ315_008658</name>
</gene>
<dbReference type="InterPro" id="IPR043988">
    <property type="entry name" value="CCZ1/INTU_longin_2"/>
</dbReference>
<feature type="domain" description="CCZ1/INTU second Longin" evidence="6">
    <location>
        <begin position="488"/>
        <end position="600"/>
    </location>
</feature>
<dbReference type="GO" id="GO:0005737">
    <property type="term" value="C:cytoplasm"/>
    <property type="evidence" value="ECO:0007669"/>
    <property type="project" value="UniProtKB-SubCell"/>
</dbReference>
<evidence type="ECO:0000259" key="5">
    <source>
        <dbReference type="Pfam" id="PF19031"/>
    </source>
</evidence>
<keyword evidence="2" id="KW-0217">Developmental protein</keyword>
<organism evidence="8 9">
    <name type="scientific">Exocentrus adspersus</name>
    <dbReference type="NCBI Taxonomy" id="1586481"/>
    <lineage>
        <taxon>Eukaryota</taxon>
        <taxon>Metazoa</taxon>
        <taxon>Ecdysozoa</taxon>
        <taxon>Arthropoda</taxon>
        <taxon>Hexapoda</taxon>
        <taxon>Insecta</taxon>
        <taxon>Pterygota</taxon>
        <taxon>Neoptera</taxon>
        <taxon>Endopterygota</taxon>
        <taxon>Coleoptera</taxon>
        <taxon>Polyphaga</taxon>
        <taxon>Cucujiformia</taxon>
        <taxon>Chrysomeloidea</taxon>
        <taxon>Cerambycidae</taxon>
        <taxon>Lamiinae</taxon>
        <taxon>Acanthocinini</taxon>
        <taxon>Exocentrus</taxon>
    </lineage>
</organism>
<evidence type="ECO:0000256" key="4">
    <source>
        <dbReference type="SAM" id="MobiDB-lite"/>
    </source>
</evidence>
<dbReference type="InterPro" id="IPR043989">
    <property type="entry name" value="CCZ1/INTU/HSP4_longin_3"/>
</dbReference>
<dbReference type="EMBL" id="JANEYG010000008">
    <property type="protein sequence ID" value="KAJ8922019.1"/>
    <property type="molecule type" value="Genomic_DNA"/>
</dbReference>
<dbReference type="GO" id="GO:0016192">
    <property type="term" value="P:vesicle-mediated transport"/>
    <property type="evidence" value="ECO:0007669"/>
    <property type="project" value="InterPro"/>
</dbReference>
<dbReference type="GO" id="GO:0060271">
    <property type="term" value="P:cilium assembly"/>
    <property type="evidence" value="ECO:0007669"/>
    <property type="project" value="InterPro"/>
</dbReference>
<feature type="domain" description="CCZ1/INTU/HPS4 third Longin" evidence="7">
    <location>
        <begin position="776"/>
        <end position="905"/>
    </location>
</feature>
<keyword evidence="9" id="KW-1185">Reference proteome</keyword>
<reference evidence="8 9" key="1">
    <citation type="journal article" date="2023" name="Insect Mol. Biol.">
        <title>Genome sequencing provides insights into the evolution of gene families encoding plant cell wall-degrading enzymes in longhorned beetles.</title>
        <authorList>
            <person name="Shin N.R."/>
            <person name="Okamura Y."/>
            <person name="Kirsch R."/>
            <person name="Pauchet Y."/>
        </authorList>
    </citation>
    <scope>NUCLEOTIDE SEQUENCE [LARGE SCALE GENOMIC DNA]</scope>
    <source>
        <strain evidence="8">EAD_L_NR</strain>
    </source>
</reference>
<feature type="region of interest" description="Disordered" evidence="4">
    <location>
        <begin position="687"/>
        <end position="747"/>
    </location>
</feature>
<sequence>MESQRLLNPKAPSNNEAESRSSEEEDWSDGSSYSSCYSDSDSTIPDWEPYVDDFSGELLYIECHPFVTQNNKESKLKKHVEPFSKTQMRRSTRGKFLRLIRRRESKRKSKKGQKHVDVESNTSKVKFQDFQEGEEKEVMLDIDVENRHNLSSDKSLAESLLGLVVSTLSDGNRVMIAGFSYDSKAKNERNIKIGDWLKSINNIEVNVQNLDDILQKFINRNDVLLKLQRVAGIEVTKDPPINELNNESNFVKEMLNFKSDDEQVLLQTLCKHPVGIVYIDLEKLDENNQEYEDVIYGFPRPLKKNILCVSRGMYITLNHLLDDVTKTKPITTTVKCKERLAHIVYTQFEKNLLLFMLPDNRASVQETISVNKELIRLLQFSYESVHNSFVNEQYFAQVDHFFSRFFARTLSSGLWATAQQFVELENLSTKSLETSPCQFEDNFPVAPTLTLPDEAQMQIDDALAELEASDYREWNEEPLDCQRLFTMLGSALYHSGYLLATHFIHEDLMDVHCFCKQHGLFHLSRTEPVKCLVLWKEVFPHSCRTQHSKVKVPEGRRYLLVVGSAKDLLAVIMEAGGCTEPPEDNMGPDAFYVEEAQATLAHIQELGLSELADRFLSMNPGPQITVPFPHGSKKHGDFISLNFSKKSRCWEGNIKRPLNRNVSEVTSILKRRSSDQNFVMQYNSMNSLQDDSYDGQSEESGSQGGYSERSEVSDDSRRNFRRGARYDSNDEESEADEYGEGSQMSVSSFDVSEIRQNLLCDTEDCRPVQLTAGGDNVLYHFVQLDMTEGILLCPPESKMQTQTYELILENFRKCCQQIHTLFQNTLRFKNMPAQDMAKSVMNKSLVAIKEHGIVFECPYVDDKENKKYKISYWVVGRLFYVPHPREMYVCYQDSIPQNLIEIAFKMNMATMD</sequence>
<comment type="caution">
    <text evidence="8">The sequence shown here is derived from an EMBL/GenBank/DDBJ whole genome shotgun (WGS) entry which is preliminary data.</text>
</comment>
<feature type="domain" description="CCZ1/INTU/HSP4 first Longin" evidence="5">
    <location>
        <begin position="274"/>
        <end position="382"/>
    </location>
</feature>
<feature type="compositionally biased region" description="Low complexity" evidence="4">
    <location>
        <begin position="698"/>
        <end position="707"/>
    </location>
</feature>
<evidence type="ECO:0000259" key="6">
    <source>
        <dbReference type="Pfam" id="PF19032"/>
    </source>
</evidence>
<dbReference type="Pfam" id="PF19031">
    <property type="entry name" value="Intu_longin_1"/>
    <property type="match status" value="1"/>
</dbReference>
<keyword evidence="3" id="KW-0963">Cytoplasm</keyword>
<dbReference type="Proteomes" id="UP001159042">
    <property type="component" value="Unassembled WGS sequence"/>
</dbReference>
<evidence type="ECO:0000256" key="3">
    <source>
        <dbReference type="ARBA" id="ARBA00022490"/>
    </source>
</evidence>
<feature type="compositionally biased region" description="Low complexity" evidence="4">
    <location>
        <begin position="29"/>
        <end position="42"/>
    </location>
</feature>
<dbReference type="GO" id="GO:0007399">
    <property type="term" value="P:nervous system development"/>
    <property type="evidence" value="ECO:0007669"/>
    <property type="project" value="TreeGrafter"/>
</dbReference>
<protein>
    <recommendedName>
        <fullName evidence="10">Protein inturned</fullName>
    </recommendedName>
</protein>
<evidence type="ECO:0000313" key="8">
    <source>
        <dbReference type="EMBL" id="KAJ8922019.1"/>
    </source>
</evidence>
<dbReference type="InterPro" id="IPR043987">
    <property type="entry name" value="CCZ1/INTU/HSP4_longin_1"/>
</dbReference>
<name>A0AAV8W6L9_9CUCU</name>
<dbReference type="GO" id="GO:0001736">
    <property type="term" value="P:establishment of planar polarity"/>
    <property type="evidence" value="ECO:0007669"/>
    <property type="project" value="InterPro"/>
</dbReference>
<feature type="compositionally biased region" description="Basic and acidic residues" evidence="4">
    <location>
        <begin position="708"/>
        <end position="728"/>
    </location>
</feature>
<feature type="compositionally biased region" description="Acidic residues" evidence="4">
    <location>
        <begin position="729"/>
        <end position="739"/>
    </location>
</feature>
<evidence type="ECO:0000256" key="2">
    <source>
        <dbReference type="ARBA" id="ARBA00022473"/>
    </source>
</evidence>
<dbReference type="Pfam" id="PF19033">
    <property type="entry name" value="Intu_longin_3"/>
    <property type="match status" value="1"/>
</dbReference>
<feature type="region of interest" description="Disordered" evidence="4">
    <location>
        <begin position="1"/>
        <end position="42"/>
    </location>
</feature>
<dbReference type="PANTHER" id="PTHR21082">
    <property type="entry name" value="PROTEIN INTURNED"/>
    <property type="match status" value="1"/>
</dbReference>
<evidence type="ECO:0008006" key="10">
    <source>
        <dbReference type="Google" id="ProtNLM"/>
    </source>
</evidence>
<feature type="compositionally biased region" description="Polar residues" evidence="4">
    <location>
        <begin position="1"/>
        <end position="16"/>
    </location>
</feature>
<evidence type="ECO:0000259" key="7">
    <source>
        <dbReference type="Pfam" id="PF19033"/>
    </source>
</evidence>
<dbReference type="PANTHER" id="PTHR21082:SF4">
    <property type="entry name" value="PROTEIN INTURNED"/>
    <property type="match status" value="1"/>
</dbReference>